<gene>
    <name evidence="2" type="ORF">TSA66_04600</name>
</gene>
<feature type="transmembrane region" description="Helical" evidence="1">
    <location>
        <begin position="44"/>
        <end position="64"/>
    </location>
</feature>
<dbReference type="EMBL" id="JWJG01000028">
    <property type="protein sequence ID" value="KIF80248.1"/>
    <property type="molecule type" value="Genomic_DNA"/>
</dbReference>
<dbReference type="RefSeq" id="WP_040039163.1">
    <property type="nucleotide sequence ID" value="NZ_JWJG01000028.1"/>
</dbReference>
<protein>
    <recommendedName>
        <fullName evidence="4">DUF2905 domain-containing protein</fullName>
    </recommendedName>
</protein>
<proteinExistence type="predicted"/>
<dbReference type="InterPro" id="IPR021320">
    <property type="entry name" value="DUF2905"/>
</dbReference>
<name>A0A0C1XZN2_9BURK</name>
<evidence type="ECO:0000313" key="2">
    <source>
        <dbReference type="EMBL" id="KIF80248.1"/>
    </source>
</evidence>
<organism evidence="2 3">
    <name type="scientific">Noviherbaspirillum autotrophicum</name>
    <dbReference type="NCBI Taxonomy" id="709839"/>
    <lineage>
        <taxon>Bacteria</taxon>
        <taxon>Pseudomonadati</taxon>
        <taxon>Pseudomonadota</taxon>
        <taxon>Betaproteobacteria</taxon>
        <taxon>Burkholderiales</taxon>
        <taxon>Oxalobacteraceae</taxon>
        <taxon>Noviherbaspirillum</taxon>
    </lineage>
</organism>
<keyword evidence="1" id="KW-1133">Transmembrane helix</keyword>
<dbReference type="STRING" id="709839.TSA66_04600"/>
<evidence type="ECO:0000256" key="1">
    <source>
        <dbReference type="SAM" id="Phobius"/>
    </source>
</evidence>
<dbReference type="Pfam" id="PF11146">
    <property type="entry name" value="DUF2905"/>
    <property type="match status" value="1"/>
</dbReference>
<evidence type="ECO:0000313" key="3">
    <source>
        <dbReference type="Proteomes" id="UP000031572"/>
    </source>
</evidence>
<dbReference type="AlphaFoldDB" id="A0A0C1XZN2"/>
<comment type="caution">
    <text evidence="2">The sequence shown here is derived from an EMBL/GenBank/DDBJ whole genome shotgun (WGS) entry which is preliminary data.</text>
</comment>
<reference evidence="2 3" key="1">
    <citation type="submission" date="2014-12" db="EMBL/GenBank/DDBJ databases">
        <title>Denitrispirillum autotrophicum gen. nov., sp. nov., Denitrifying, Facultatively Autotrophic Bacteria Isolated from Rice Paddy Soil.</title>
        <authorList>
            <person name="Ishii S."/>
            <person name="Ashida N."/>
            <person name="Ohno H."/>
            <person name="Otsuka S."/>
            <person name="Yokota A."/>
            <person name="Senoo K."/>
        </authorList>
    </citation>
    <scope>NUCLEOTIDE SEQUENCE [LARGE SCALE GENOMIC DNA]</scope>
    <source>
        <strain evidence="2 3">TSA66</strain>
    </source>
</reference>
<dbReference type="Proteomes" id="UP000031572">
    <property type="component" value="Unassembled WGS sequence"/>
</dbReference>
<dbReference type="OrthoDB" id="9811610at2"/>
<keyword evidence="1" id="KW-0472">Membrane</keyword>
<evidence type="ECO:0008006" key="4">
    <source>
        <dbReference type="Google" id="ProtNLM"/>
    </source>
</evidence>
<keyword evidence="1" id="KW-0812">Transmembrane</keyword>
<sequence>MIRWVLAIFIALVIFSSLLPWLEKLGIGRLPGDLRFTVFGKKFFLPFASTILLSLAVVLLGRLLK</sequence>
<accession>A0A0C1XZN2</accession>
<keyword evidence="3" id="KW-1185">Reference proteome</keyword>